<dbReference type="EC" id="3.4.21.-" evidence="7"/>
<dbReference type="InterPro" id="IPR043504">
    <property type="entry name" value="Peptidase_S1_PA_chymotrypsin"/>
</dbReference>
<feature type="compositionally biased region" description="Low complexity" evidence="4">
    <location>
        <begin position="73"/>
        <end position="88"/>
    </location>
</feature>
<sequence>MTNDQSRWSNGAGDNGRPGGFERHASASESHGGDPGWGAQPTAGFGAQGAGGTGAGPYGAGGTGGHGAGQRYGAGHDSSPHDSSPYGSPAGGPGSGADSFGQAPATGDGGPGDDGGNGRAKKAKSIGALGIAALMLGSAAVGGATAAIITSGAVGSPGGSNVTNALDRPGNARSEPAPKGSIEAAAQAALDSVVSIQVATERGTASGSGSVLSSDGLVLTNQHVVAGAEEPGARMTVVLNNGTTHAAEYVAGHRPSDIAVIRIKDVNDLRPITLGDSSKVSVGQQVVAVGSPLGLASTVTSGIVSAINRPVGVSSAGGESTVLDAIQTDAAINPGNSGGALVDLDGNLIGVPSVIASNTGGEKAGNIGLGFAIPVNQARRIADALIKDGSVKMPAINASIDTRSQLPGALVGDVTPGGAAERGGLRPGDLIVKVDDRRVDSGVALIAAIRSRAVGDTVKLTVTDEDGRGERTVDVTLEAAPE</sequence>
<evidence type="ECO:0000313" key="8">
    <source>
        <dbReference type="Proteomes" id="UP001595751"/>
    </source>
</evidence>
<dbReference type="PANTHER" id="PTHR43343:SF3">
    <property type="entry name" value="PROTEASE DO-LIKE 8, CHLOROPLASTIC"/>
    <property type="match status" value="1"/>
</dbReference>
<feature type="compositionally biased region" description="Gly residues" evidence="4">
    <location>
        <begin position="46"/>
        <end position="72"/>
    </location>
</feature>
<evidence type="ECO:0000256" key="3">
    <source>
        <dbReference type="ARBA" id="ARBA00022801"/>
    </source>
</evidence>
<dbReference type="SMART" id="SM00228">
    <property type="entry name" value="PDZ"/>
    <property type="match status" value="1"/>
</dbReference>
<keyword evidence="5" id="KW-0472">Membrane</keyword>
<feature type="domain" description="PDZ" evidence="6">
    <location>
        <begin position="408"/>
        <end position="466"/>
    </location>
</feature>
<feature type="transmembrane region" description="Helical" evidence="5">
    <location>
        <begin position="126"/>
        <end position="149"/>
    </location>
</feature>
<dbReference type="RefSeq" id="WP_290289765.1">
    <property type="nucleotide sequence ID" value="NZ_CP047211.1"/>
</dbReference>
<dbReference type="Pfam" id="PF13180">
    <property type="entry name" value="PDZ_2"/>
    <property type="match status" value="1"/>
</dbReference>
<reference evidence="8" key="1">
    <citation type="journal article" date="2019" name="Int. J. Syst. Evol. Microbiol.">
        <title>The Global Catalogue of Microorganisms (GCM) 10K type strain sequencing project: providing services to taxonomists for standard genome sequencing and annotation.</title>
        <authorList>
            <consortium name="The Broad Institute Genomics Platform"/>
            <consortium name="The Broad Institute Genome Sequencing Center for Infectious Disease"/>
            <person name="Wu L."/>
            <person name="Ma J."/>
        </authorList>
    </citation>
    <scope>NUCLEOTIDE SEQUENCE [LARGE SCALE GENOMIC DNA]</scope>
    <source>
        <strain evidence="8">CCUG 53252</strain>
    </source>
</reference>
<feature type="region of interest" description="Disordered" evidence="4">
    <location>
        <begin position="1"/>
        <end position="121"/>
    </location>
</feature>
<dbReference type="SUPFAM" id="SSF50156">
    <property type="entry name" value="PDZ domain-like"/>
    <property type="match status" value="1"/>
</dbReference>
<feature type="region of interest" description="Disordered" evidence="4">
    <location>
        <begin position="152"/>
        <end position="180"/>
    </location>
</feature>
<accession>A0ABV7ZPN1</accession>
<evidence type="ECO:0000256" key="2">
    <source>
        <dbReference type="ARBA" id="ARBA00022670"/>
    </source>
</evidence>
<organism evidence="7 8">
    <name type="scientific">Corynebacterium hansenii</name>
    <dbReference type="NCBI Taxonomy" id="394964"/>
    <lineage>
        <taxon>Bacteria</taxon>
        <taxon>Bacillati</taxon>
        <taxon>Actinomycetota</taxon>
        <taxon>Actinomycetes</taxon>
        <taxon>Mycobacteriales</taxon>
        <taxon>Corynebacteriaceae</taxon>
        <taxon>Corynebacterium</taxon>
    </lineage>
</organism>
<comment type="caution">
    <text evidence="7">The sequence shown here is derived from an EMBL/GenBank/DDBJ whole genome shotgun (WGS) entry which is preliminary data.</text>
</comment>
<dbReference type="InterPro" id="IPR001940">
    <property type="entry name" value="Peptidase_S1C"/>
</dbReference>
<dbReference type="Gene3D" id="2.30.42.10">
    <property type="match status" value="1"/>
</dbReference>
<feature type="compositionally biased region" description="Gly residues" evidence="4">
    <location>
        <begin position="107"/>
        <end position="118"/>
    </location>
</feature>
<keyword evidence="8" id="KW-1185">Reference proteome</keyword>
<gene>
    <name evidence="7" type="ORF">ACFORJ_08615</name>
</gene>
<keyword evidence="2 7" id="KW-0645">Protease</keyword>
<dbReference type="EMBL" id="JBHRZN010000002">
    <property type="protein sequence ID" value="MFC3850224.1"/>
    <property type="molecule type" value="Genomic_DNA"/>
</dbReference>
<dbReference type="Proteomes" id="UP001595751">
    <property type="component" value="Unassembled WGS sequence"/>
</dbReference>
<protein>
    <submittedName>
        <fullName evidence="7">S1C family serine protease</fullName>
        <ecNumber evidence="7">3.4.21.-</ecNumber>
    </submittedName>
</protein>
<dbReference type="PRINTS" id="PR00834">
    <property type="entry name" value="PROTEASES2C"/>
</dbReference>
<proteinExistence type="inferred from homology"/>
<keyword evidence="3 7" id="KW-0378">Hydrolase</keyword>
<dbReference type="InterPro" id="IPR051201">
    <property type="entry name" value="Chloro_Bact_Ser_Proteases"/>
</dbReference>
<evidence type="ECO:0000313" key="7">
    <source>
        <dbReference type="EMBL" id="MFC3850224.1"/>
    </source>
</evidence>
<dbReference type="InterPro" id="IPR009003">
    <property type="entry name" value="Peptidase_S1_PA"/>
</dbReference>
<dbReference type="InterPro" id="IPR036034">
    <property type="entry name" value="PDZ_sf"/>
</dbReference>
<dbReference type="SUPFAM" id="SSF50494">
    <property type="entry name" value="Trypsin-like serine proteases"/>
    <property type="match status" value="1"/>
</dbReference>
<keyword evidence="5" id="KW-1133">Transmembrane helix</keyword>
<evidence type="ECO:0000259" key="6">
    <source>
        <dbReference type="PROSITE" id="PS50106"/>
    </source>
</evidence>
<keyword evidence="5" id="KW-0812">Transmembrane</keyword>
<comment type="similarity">
    <text evidence="1">Belongs to the peptidase S1C family.</text>
</comment>
<name>A0ABV7ZPN1_9CORY</name>
<dbReference type="Pfam" id="PF13365">
    <property type="entry name" value="Trypsin_2"/>
    <property type="match status" value="1"/>
</dbReference>
<evidence type="ECO:0000256" key="1">
    <source>
        <dbReference type="ARBA" id="ARBA00010541"/>
    </source>
</evidence>
<dbReference type="PANTHER" id="PTHR43343">
    <property type="entry name" value="PEPTIDASE S12"/>
    <property type="match status" value="1"/>
</dbReference>
<dbReference type="PROSITE" id="PS50106">
    <property type="entry name" value="PDZ"/>
    <property type="match status" value="1"/>
</dbReference>
<dbReference type="GO" id="GO:0006508">
    <property type="term" value="P:proteolysis"/>
    <property type="evidence" value="ECO:0007669"/>
    <property type="project" value="UniProtKB-KW"/>
</dbReference>
<evidence type="ECO:0000256" key="4">
    <source>
        <dbReference type="SAM" id="MobiDB-lite"/>
    </source>
</evidence>
<dbReference type="Gene3D" id="2.40.10.10">
    <property type="entry name" value="Trypsin-like serine proteases"/>
    <property type="match status" value="2"/>
</dbReference>
<dbReference type="InterPro" id="IPR001478">
    <property type="entry name" value="PDZ"/>
</dbReference>
<dbReference type="GO" id="GO:0008233">
    <property type="term" value="F:peptidase activity"/>
    <property type="evidence" value="ECO:0007669"/>
    <property type="project" value="UniProtKB-KW"/>
</dbReference>
<evidence type="ECO:0000256" key="5">
    <source>
        <dbReference type="SAM" id="Phobius"/>
    </source>
</evidence>